<proteinExistence type="predicted"/>
<dbReference type="EMBL" id="JASSQD010000001">
    <property type="protein sequence ID" value="MDK9555998.1"/>
    <property type="molecule type" value="Genomic_DNA"/>
</dbReference>
<keyword evidence="4" id="KW-1185">Reference proteome</keyword>
<dbReference type="InterPro" id="IPR000917">
    <property type="entry name" value="Sulfatase_N"/>
</dbReference>
<dbReference type="Gene3D" id="3.40.720.10">
    <property type="entry name" value="Alkaline Phosphatase, subunit A"/>
    <property type="match status" value="1"/>
</dbReference>
<dbReference type="InterPro" id="IPR017850">
    <property type="entry name" value="Alkaline_phosphatase_core_sf"/>
</dbReference>
<gene>
    <name evidence="3" type="ORF">QQF73_00075</name>
</gene>
<feature type="transmembrane region" description="Helical" evidence="1">
    <location>
        <begin position="148"/>
        <end position="168"/>
    </location>
</feature>
<dbReference type="Proteomes" id="UP001223547">
    <property type="component" value="Unassembled WGS sequence"/>
</dbReference>
<accession>A0ABT7H6K4</accession>
<protein>
    <submittedName>
        <fullName evidence="3">Sulfatase-like hydrolase/transferase</fullName>
    </submittedName>
</protein>
<keyword evidence="1" id="KW-1133">Transmembrane helix</keyword>
<evidence type="ECO:0000313" key="3">
    <source>
        <dbReference type="EMBL" id="MDK9555998.1"/>
    </source>
</evidence>
<evidence type="ECO:0000259" key="2">
    <source>
        <dbReference type="Pfam" id="PF00884"/>
    </source>
</evidence>
<name>A0ABT7H6K4_9GAMM</name>
<dbReference type="SUPFAM" id="SSF53649">
    <property type="entry name" value="Alkaline phosphatase-like"/>
    <property type="match status" value="1"/>
</dbReference>
<feature type="transmembrane region" description="Helical" evidence="1">
    <location>
        <begin position="12"/>
        <end position="33"/>
    </location>
</feature>
<sequence>MSKLSLRKTISLAAVSLLLLVEFGMFYDFFYPFQFLWSQGQITELLLSVMVFLWSLAGVFLVFFSDRSLFRKITLPFFIFFFLSNIGSFLVSNAPIDFQQADLIVSYFQWWAGAVVENIGLAVLPLFIVLVPLILFVERLPGLFKLNIPGKFYAVPVITVLLVFIALLRSDGIFDRYPSFFRVPALLVFAGQSELYSGERSGVSYSGSFESQVEKIVLIVDESIRADILGINGYSKDTTPYLSSVEGGLVNFGLAASASNCSDYSNLILRTGVRKEAIPDRDQMSLKTPTIWQFTRRAGYSNVYLDAQNAETWANYQNFMNDHEASFIDDLLRLRQETAFESDGVARDTLIALLKQPGKTFIMLNKYGIHFPYFRSYPLASTLFTPVLEPGEPMNDQEKSLNSYMNGLRWSVDDWFRDLLSESGEFRKYVIVYTSDHGQNIVDDGTLATHCRPRANRFEGIVPMMVFSNVAGPLERLKVAQATGYDRTSHFQVFPTLLMFAGYNDSWVTSHYGASLSEPPGTAPEFFVGDAFGRGSVRQWRSIFPTDNDDGQ</sequence>
<organism evidence="3 4">
    <name type="scientific">Marinobacter albus</name>
    <dbReference type="NCBI Taxonomy" id="3030833"/>
    <lineage>
        <taxon>Bacteria</taxon>
        <taxon>Pseudomonadati</taxon>
        <taxon>Pseudomonadota</taxon>
        <taxon>Gammaproteobacteria</taxon>
        <taxon>Pseudomonadales</taxon>
        <taxon>Marinobacteraceae</taxon>
        <taxon>Marinobacter</taxon>
    </lineage>
</organism>
<feature type="transmembrane region" description="Helical" evidence="1">
    <location>
        <begin position="108"/>
        <end position="136"/>
    </location>
</feature>
<keyword evidence="1" id="KW-0472">Membrane</keyword>
<dbReference type="PANTHER" id="PTHR30443">
    <property type="entry name" value="INNER MEMBRANE PROTEIN"/>
    <property type="match status" value="1"/>
</dbReference>
<keyword evidence="1" id="KW-0812">Transmembrane</keyword>
<comment type="caution">
    <text evidence="3">The sequence shown here is derived from an EMBL/GenBank/DDBJ whole genome shotgun (WGS) entry which is preliminary data.</text>
</comment>
<evidence type="ECO:0000313" key="4">
    <source>
        <dbReference type="Proteomes" id="UP001223547"/>
    </source>
</evidence>
<reference evidence="3 4" key="1">
    <citation type="submission" date="2023-05" db="EMBL/GenBank/DDBJ databases">
        <title>Marinobacter albus sp. nov., a marine bacterium isolated from sand in a coastal intertidal zone of huludao.</title>
        <authorList>
            <person name="Deng T."/>
        </authorList>
    </citation>
    <scope>NUCLEOTIDE SEQUENCE [LARGE SCALE GENOMIC DNA]</scope>
    <source>
        <strain evidence="3 4">M216</strain>
    </source>
</reference>
<dbReference type="Pfam" id="PF00884">
    <property type="entry name" value="Sulfatase"/>
    <property type="match status" value="1"/>
</dbReference>
<feature type="domain" description="Sulfatase N-terminal" evidence="2">
    <location>
        <begin position="216"/>
        <end position="503"/>
    </location>
</feature>
<feature type="transmembrane region" description="Helical" evidence="1">
    <location>
        <begin position="77"/>
        <end position="96"/>
    </location>
</feature>
<feature type="transmembrane region" description="Helical" evidence="1">
    <location>
        <begin position="45"/>
        <end position="65"/>
    </location>
</feature>
<dbReference type="RefSeq" id="WP_285366755.1">
    <property type="nucleotide sequence ID" value="NZ_JASSQD010000001.1"/>
</dbReference>
<evidence type="ECO:0000256" key="1">
    <source>
        <dbReference type="SAM" id="Phobius"/>
    </source>
</evidence>
<dbReference type="PANTHER" id="PTHR30443:SF2">
    <property type="entry name" value="PHOSPHOETHANOLAMINE TRANSFERASE EPTC"/>
    <property type="match status" value="1"/>
</dbReference>
<dbReference type="InterPro" id="IPR040423">
    <property type="entry name" value="PEA_transferase"/>
</dbReference>